<dbReference type="SUPFAM" id="SSF53850">
    <property type="entry name" value="Periplasmic binding protein-like II"/>
    <property type="match status" value="1"/>
</dbReference>
<name>X1EH17_9ZZZZ</name>
<dbReference type="InterPro" id="IPR050811">
    <property type="entry name" value="Phosphate_ABC_transporter"/>
</dbReference>
<gene>
    <name evidence="1" type="ORF">S01H4_60465</name>
</gene>
<evidence type="ECO:0008006" key="2">
    <source>
        <dbReference type="Google" id="ProtNLM"/>
    </source>
</evidence>
<organism evidence="1">
    <name type="scientific">marine sediment metagenome</name>
    <dbReference type="NCBI Taxonomy" id="412755"/>
    <lineage>
        <taxon>unclassified sequences</taxon>
        <taxon>metagenomes</taxon>
        <taxon>ecological metagenomes</taxon>
    </lineage>
</organism>
<reference evidence="1" key="1">
    <citation type="journal article" date="2014" name="Front. Microbiol.">
        <title>High frequency of phylogenetically diverse reductive dehalogenase-homologous genes in deep subseafloor sedimentary metagenomes.</title>
        <authorList>
            <person name="Kawai M."/>
            <person name="Futagami T."/>
            <person name="Toyoda A."/>
            <person name="Takaki Y."/>
            <person name="Nishi S."/>
            <person name="Hori S."/>
            <person name="Arai W."/>
            <person name="Tsubouchi T."/>
            <person name="Morono Y."/>
            <person name="Uchiyama I."/>
            <person name="Ito T."/>
            <person name="Fujiyama A."/>
            <person name="Inagaki F."/>
            <person name="Takami H."/>
        </authorList>
    </citation>
    <scope>NUCLEOTIDE SEQUENCE</scope>
    <source>
        <strain evidence="1">Expedition CK06-06</strain>
    </source>
</reference>
<dbReference type="PANTHER" id="PTHR30570:SF1">
    <property type="entry name" value="PHOSPHATE-BINDING PROTEIN PSTS"/>
    <property type="match status" value="1"/>
</dbReference>
<dbReference type="EMBL" id="BART01035661">
    <property type="protein sequence ID" value="GAH16424.1"/>
    <property type="molecule type" value="Genomic_DNA"/>
</dbReference>
<proteinExistence type="predicted"/>
<dbReference type="Gene3D" id="3.40.190.10">
    <property type="entry name" value="Periplasmic binding protein-like II"/>
    <property type="match status" value="1"/>
</dbReference>
<sequence>MILEEDLDYENDVANHLKAQSNGVMRTEISNNPNAIGFVGLGYLDNSVIGVEIDGIAPTIANVKNGSYKISRYLHLITNGEPNAASKAFLSFIFGPCGQQIVDDEGFVRLWG</sequence>
<protein>
    <recommendedName>
        <fullName evidence="2">PBP domain-containing protein</fullName>
    </recommendedName>
</protein>
<dbReference type="PANTHER" id="PTHR30570">
    <property type="entry name" value="PERIPLASMIC PHOSPHATE BINDING COMPONENT OF PHOSPHATE ABC TRANSPORTER"/>
    <property type="match status" value="1"/>
</dbReference>
<evidence type="ECO:0000313" key="1">
    <source>
        <dbReference type="EMBL" id="GAH16424.1"/>
    </source>
</evidence>
<accession>X1EH17</accession>
<dbReference type="AlphaFoldDB" id="X1EH17"/>
<comment type="caution">
    <text evidence="1">The sequence shown here is derived from an EMBL/GenBank/DDBJ whole genome shotgun (WGS) entry which is preliminary data.</text>
</comment>